<gene>
    <name evidence="2" type="ORF">BV912_01865</name>
</gene>
<dbReference type="Pfam" id="PF16931">
    <property type="entry name" value="Phage_holin_8"/>
    <property type="match status" value="1"/>
</dbReference>
<reference evidence="3" key="1">
    <citation type="submission" date="2017-01" db="EMBL/GenBank/DDBJ databases">
        <authorList>
            <person name="Mah S.A."/>
            <person name="Swanson W.J."/>
            <person name="Moy G.W."/>
            <person name="Vacquier V.D."/>
        </authorList>
    </citation>
    <scope>NUCLEOTIDE SEQUENCE [LARGE SCALE GENOMIC DNA]</scope>
    <source>
        <strain evidence="3">124861</strain>
    </source>
</reference>
<feature type="transmembrane region" description="Helical" evidence="1">
    <location>
        <begin position="21"/>
        <end position="40"/>
    </location>
</feature>
<accession>A0A1X3DKW3</accession>
<feature type="transmembrane region" description="Helical" evidence="1">
    <location>
        <begin position="52"/>
        <end position="75"/>
    </location>
</feature>
<name>A0A1X3DKW3_9NEIS</name>
<comment type="caution">
    <text evidence="2">The sequence shown here is derived from an EMBL/GenBank/DDBJ whole genome shotgun (WGS) entry which is preliminary data.</text>
</comment>
<evidence type="ECO:0000256" key="1">
    <source>
        <dbReference type="SAM" id="Phobius"/>
    </source>
</evidence>
<evidence type="ECO:0000313" key="3">
    <source>
        <dbReference type="Proteomes" id="UP000193303"/>
    </source>
</evidence>
<dbReference type="Proteomes" id="UP000193303">
    <property type="component" value="Unassembled WGS sequence"/>
</dbReference>
<dbReference type="OrthoDB" id="9955928at2"/>
<dbReference type="RefSeq" id="WP_085358006.1">
    <property type="nucleotide sequence ID" value="NZ_MTAB01000003.1"/>
</dbReference>
<proteinExistence type="predicted"/>
<organism evidence="2 3">
    <name type="scientific">Neisseria dumasiana</name>
    <dbReference type="NCBI Taxonomy" id="1931275"/>
    <lineage>
        <taxon>Bacteria</taxon>
        <taxon>Pseudomonadati</taxon>
        <taxon>Pseudomonadota</taxon>
        <taxon>Betaproteobacteria</taxon>
        <taxon>Neisseriales</taxon>
        <taxon>Neisseriaceae</taxon>
        <taxon>Neisseria</taxon>
    </lineage>
</organism>
<evidence type="ECO:0000313" key="2">
    <source>
        <dbReference type="EMBL" id="OSI24624.1"/>
    </source>
</evidence>
<dbReference type="AlphaFoldDB" id="A0A1X3DKW3"/>
<feature type="transmembrane region" description="Helical" evidence="1">
    <location>
        <begin position="87"/>
        <end position="108"/>
    </location>
</feature>
<keyword evidence="1" id="KW-0812">Transmembrane</keyword>
<keyword evidence="1" id="KW-0472">Membrane</keyword>
<protein>
    <submittedName>
        <fullName evidence="2">Uncharacterized protein</fullName>
    </submittedName>
</protein>
<dbReference type="InterPro" id="IPR032637">
    <property type="entry name" value="Phage_holin-like"/>
</dbReference>
<sequence length="118" mass="12625">MQQADAQTTLINVAVIVIGSYHLPASVAFGALVGASLFILSRKGYAALSKAWLFALSFFCGVFGGDDAARIVNWLLPERAPLQVNEFTGAVIAAAFTVVVVQFGYAYLDSRTHKKEPS</sequence>
<keyword evidence="1" id="KW-1133">Transmembrane helix</keyword>
<dbReference type="EMBL" id="MTAB01000003">
    <property type="protein sequence ID" value="OSI24624.1"/>
    <property type="molecule type" value="Genomic_DNA"/>
</dbReference>